<protein>
    <recommendedName>
        <fullName evidence="1">Secretion system C-terminal sorting domain-containing protein</fullName>
    </recommendedName>
</protein>
<evidence type="ECO:0000313" key="2">
    <source>
        <dbReference type="EMBL" id="VAX26339.1"/>
    </source>
</evidence>
<gene>
    <name evidence="2" type="ORF">MNBD_IGNAVI01-2506</name>
</gene>
<evidence type="ECO:0000259" key="1">
    <source>
        <dbReference type="Pfam" id="PF18962"/>
    </source>
</evidence>
<dbReference type="NCBIfam" id="TIGR04183">
    <property type="entry name" value="Por_Secre_tail"/>
    <property type="match status" value="1"/>
</dbReference>
<dbReference type="InterPro" id="IPR026444">
    <property type="entry name" value="Secre_tail"/>
</dbReference>
<reference evidence="2" key="1">
    <citation type="submission" date="2018-06" db="EMBL/GenBank/DDBJ databases">
        <authorList>
            <person name="Zhirakovskaya E."/>
        </authorList>
    </citation>
    <scope>NUCLEOTIDE SEQUENCE</scope>
</reference>
<sequence>MLGKEKLSKQYDLELQLVDLKTNKTLGVLEKIESSKIESEETTSLKFGINTEGIRNKRVKLKLVVKSNAAEKISIANTYTAGENLPKENSKLVSYDNTLEITDYSLSQNYPNPFNPSTTIKYQIPEDGFVNIKVYDITGREVTTLVNRTQTKGRYQVNFDASNLSSGVYFYRIQSVPSSSSGRGFVKTMKMILLR</sequence>
<dbReference type="EMBL" id="UOGD01000333">
    <property type="protein sequence ID" value="VAX26339.1"/>
    <property type="molecule type" value="Genomic_DNA"/>
</dbReference>
<dbReference type="Gene3D" id="2.60.40.4070">
    <property type="match status" value="1"/>
</dbReference>
<feature type="domain" description="Secretion system C-terminal sorting" evidence="1">
    <location>
        <begin position="110"/>
        <end position="178"/>
    </location>
</feature>
<organism evidence="2">
    <name type="scientific">hydrothermal vent metagenome</name>
    <dbReference type="NCBI Taxonomy" id="652676"/>
    <lineage>
        <taxon>unclassified sequences</taxon>
        <taxon>metagenomes</taxon>
        <taxon>ecological metagenomes</taxon>
    </lineage>
</organism>
<dbReference type="AlphaFoldDB" id="A0A3B1C811"/>
<name>A0A3B1C811_9ZZZZ</name>
<accession>A0A3B1C811</accession>
<dbReference type="Pfam" id="PF18962">
    <property type="entry name" value="Por_Secre_tail"/>
    <property type="match status" value="1"/>
</dbReference>
<proteinExistence type="predicted"/>